<accession>A0A8J3II86</accession>
<comment type="caution">
    <text evidence="1">The sequence shown here is derived from an EMBL/GenBank/DDBJ whole genome shotgun (WGS) entry which is preliminary data.</text>
</comment>
<sequence length="212" mass="23709">MDKHAVNEPRGNPRADVAHIASEVIAQYRRLGGVGFAYGQGSVFTGFSEDADLDINLVWDRPCPPPRQERPVALLCDALHEPVQFDTASLALDKLWVDGRQVDVVHHSKETFEQMLEQVRCGDGWQESIWPLPLFAVAGFFYGVLLDDAYGEGAQAHATLAQFPEVLVRKTHEALSGNFPFYQGELTACARREDGWLFHELLGKLLRDTYIA</sequence>
<name>A0A8J3II86_9CHLR</name>
<reference evidence="1" key="1">
    <citation type="submission" date="2020-10" db="EMBL/GenBank/DDBJ databases">
        <title>Taxonomic study of unclassified bacteria belonging to the class Ktedonobacteria.</title>
        <authorList>
            <person name="Yabe S."/>
            <person name="Wang C.M."/>
            <person name="Zheng Y."/>
            <person name="Sakai Y."/>
            <person name="Cavaletti L."/>
            <person name="Monciardini P."/>
            <person name="Donadio S."/>
        </authorList>
    </citation>
    <scope>NUCLEOTIDE SEQUENCE</scope>
    <source>
        <strain evidence="1">ID150040</strain>
    </source>
</reference>
<dbReference type="AlphaFoldDB" id="A0A8J3II86"/>
<dbReference type="Proteomes" id="UP000597444">
    <property type="component" value="Unassembled WGS sequence"/>
</dbReference>
<dbReference type="EMBL" id="BNJK01000001">
    <property type="protein sequence ID" value="GHO90111.1"/>
    <property type="molecule type" value="Genomic_DNA"/>
</dbReference>
<dbReference type="RefSeq" id="WP_220201110.1">
    <property type="nucleotide sequence ID" value="NZ_BNJK01000001.1"/>
</dbReference>
<keyword evidence="2" id="KW-1185">Reference proteome</keyword>
<organism evidence="1 2">
    <name type="scientific">Reticulibacter mediterranei</name>
    <dbReference type="NCBI Taxonomy" id="2778369"/>
    <lineage>
        <taxon>Bacteria</taxon>
        <taxon>Bacillati</taxon>
        <taxon>Chloroflexota</taxon>
        <taxon>Ktedonobacteria</taxon>
        <taxon>Ktedonobacterales</taxon>
        <taxon>Reticulibacteraceae</taxon>
        <taxon>Reticulibacter</taxon>
    </lineage>
</organism>
<protein>
    <submittedName>
        <fullName evidence="1">Uncharacterized protein</fullName>
    </submittedName>
</protein>
<gene>
    <name evidence="1" type="ORF">KSF_001590</name>
</gene>
<evidence type="ECO:0000313" key="2">
    <source>
        <dbReference type="Proteomes" id="UP000597444"/>
    </source>
</evidence>
<proteinExistence type="predicted"/>
<evidence type="ECO:0000313" key="1">
    <source>
        <dbReference type="EMBL" id="GHO90111.1"/>
    </source>
</evidence>